<evidence type="ECO:0000256" key="10">
    <source>
        <dbReference type="ARBA" id="ARBA00023201"/>
    </source>
</evidence>
<keyword evidence="10 12" id="KW-0739">Sodium transport</keyword>
<keyword evidence="11 12" id="KW-0407">Ion channel</keyword>
<evidence type="ECO:0000256" key="8">
    <source>
        <dbReference type="ARBA" id="ARBA00023065"/>
    </source>
</evidence>
<evidence type="ECO:0000256" key="6">
    <source>
        <dbReference type="ARBA" id="ARBA00022989"/>
    </source>
</evidence>
<evidence type="ECO:0000256" key="9">
    <source>
        <dbReference type="ARBA" id="ARBA00023136"/>
    </source>
</evidence>
<evidence type="ECO:0000256" key="3">
    <source>
        <dbReference type="ARBA" id="ARBA00022448"/>
    </source>
</evidence>
<protein>
    <submittedName>
        <fullName evidence="13">(California timema) hypothetical protein</fullName>
    </submittedName>
</protein>
<dbReference type="GO" id="GO:0005272">
    <property type="term" value="F:sodium channel activity"/>
    <property type="evidence" value="ECO:0007669"/>
    <property type="project" value="UniProtKB-KW"/>
</dbReference>
<dbReference type="GO" id="GO:0016020">
    <property type="term" value="C:membrane"/>
    <property type="evidence" value="ECO:0007669"/>
    <property type="project" value="UniProtKB-SubCell"/>
</dbReference>
<keyword evidence="5 12" id="KW-0812">Transmembrane</keyword>
<keyword evidence="9" id="KW-0472">Membrane</keyword>
<evidence type="ECO:0000256" key="12">
    <source>
        <dbReference type="RuleBase" id="RU000679"/>
    </source>
</evidence>
<evidence type="ECO:0000256" key="7">
    <source>
        <dbReference type="ARBA" id="ARBA00023053"/>
    </source>
</evidence>
<keyword evidence="8 12" id="KW-0406">Ion transport</keyword>
<name>A0A7R9JJP1_TIMCA</name>
<evidence type="ECO:0000256" key="2">
    <source>
        <dbReference type="ARBA" id="ARBA00007193"/>
    </source>
</evidence>
<keyword evidence="4 12" id="KW-0894">Sodium channel</keyword>
<dbReference type="Pfam" id="PF00858">
    <property type="entry name" value="ASC"/>
    <property type="match status" value="1"/>
</dbReference>
<reference evidence="13" key="1">
    <citation type="submission" date="2020-11" db="EMBL/GenBank/DDBJ databases">
        <authorList>
            <person name="Tran Van P."/>
        </authorList>
    </citation>
    <scope>NUCLEOTIDE SEQUENCE</scope>
</reference>
<gene>
    <name evidence="13" type="ORF">TCMB3V08_LOCUS13062</name>
</gene>
<organism evidence="13">
    <name type="scientific">Timema californicum</name>
    <name type="common">California timema</name>
    <name type="synonym">Walking stick</name>
    <dbReference type="NCBI Taxonomy" id="61474"/>
    <lineage>
        <taxon>Eukaryota</taxon>
        <taxon>Metazoa</taxon>
        <taxon>Ecdysozoa</taxon>
        <taxon>Arthropoda</taxon>
        <taxon>Hexapoda</taxon>
        <taxon>Insecta</taxon>
        <taxon>Pterygota</taxon>
        <taxon>Neoptera</taxon>
        <taxon>Polyneoptera</taxon>
        <taxon>Phasmatodea</taxon>
        <taxon>Timematodea</taxon>
        <taxon>Timematoidea</taxon>
        <taxon>Timematidae</taxon>
        <taxon>Timema</taxon>
    </lineage>
</organism>
<keyword evidence="3 12" id="KW-0813">Transport</keyword>
<keyword evidence="7" id="KW-0915">Sodium</keyword>
<accession>A0A7R9JJP1</accession>
<evidence type="ECO:0000313" key="13">
    <source>
        <dbReference type="EMBL" id="CAD7580529.1"/>
    </source>
</evidence>
<dbReference type="InterPro" id="IPR001873">
    <property type="entry name" value="ENaC"/>
</dbReference>
<dbReference type="EMBL" id="OE201381">
    <property type="protein sequence ID" value="CAD7580529.1"/>
    <property type="molecule type" value="Genomic_DNA"/>
</dbReference>
<evidence type="ECO:0000256" key="11">
    <source>
        <dbReference type="ARBA" id="ARBA00023303"/>
    </source>
</evidence>
<proteinExistence type="inferred from homology"/>
<sequence>MQVTSKSRDCDMKDIPCLARYKEKWSTLRPTSKIDGLEMEMEVSISCEECLPACSDTTYHVQTTSAAMTKHRYDMSDFL</sequence>
<evidence type="ECO:0000256" key="1">
    <source>
        <dbReference type="ARBA" id="ARBA00004141"/>
    </source>
</evidence>
<dbReference type="AlphaFoldDB" id="A0A7R9JJP1"/>
<keyword evidence="6" id="KW-1133">Transmembrane helix</keyword>
<evidence type="ECO:0000256" key="4">
    <source>
        <dbReference type="ARBA" id="ARBA00022461"/>
    </source>
</evidence>
<evidence type="ECO:0000256" key="5">
    <source>
        <dbReference type="ARBA" id="ARBA00022692"/>
    </source>
</evidence>
<comment type="subcellular location">
    <subcellularLocation>
        <location evidence="1">Membrane</location>
        <topology evidence="1">Multi-pass membrane protein</topology>
    </subcellularLocation>
</comment>
<comment type="similarity">
    <text evidence="2 12">Belongs to the amiloride-sensitive sodium channel (TC 1.A.6) family.</text>
</comment>